<evidence type="ECO:0000256" key="2">
    <source>
        <dbReference type="ARBA" id="ARBA00022692"/>
    </source>
</evidence>
<reference evidence="8" key="2">
    <citation type="submission" date="2019-06" db="EMBL/GenBank/DDBJ databases">
        <title>Genomics analysis of Aphanomyces spp. identifies a new class of oomycete effector associated with host adaptation.</title>
        <authorList>
            <person name="Gaulin E."/>
        </authorList>
    </citation>
    <scope>NUCLEOTIDE SEQUENCE</scope>
    <source>
        <strain evidence="8">CBS 578.67</strain>
    </source>
</reference>
<feature type="transmembrane region" description="Helical" evidence="6">
    <location>
        <begin position="242"/>
        <end position="263"/>
    </location>
</feature>
<feature type="region of interest" description="Disordered" evidence="5">
    <location>
        <begin position="323"/>
        <end position="343"/>
    </location>
</feature>
<keyword evidence="2 6" id="KW-0812">Transmembrane</keyword>
<evidence type="ECO:0000313" key="10">
    <source>
        <dbReference type="Proteomes" id="UP000332933"/>
    </source>
</evidence>
<dbReference type="Pfam" id="PF03151">
    <property type="entry name" value="TPT"/>
    <property type="match status" value="1"/>
</dbReference>
<protein>
    <submittedName>
        <fullName evidence="9">Aste57867_19539 protein</fullName>
    </submittedName>
</protein>
<feature type="transmembrane region" description="Helical" evidence="6">
    <location>
        <begin position="43"/>
        <end position="63"/>
    </location>
</feature>
<organism evidence="9 10">
    <name type="scientific">Aphanomyces stellatus</name>
    <dbReference type="NCBI Taxonomy" id="120398"/>
    <lineage>
        <taxon>Eukaryota</taxon>
        <taxon>Sar</taxon>
        <taxon>Stramenopiles</taxon>
        <taxon>Oomycota</taxon>
        <taxon>Saprolegniomycetes</taxon>
        <taxon>Saprolegniales</taxon>
        <taxon>Verrucalvaceae</taxon>
        <taxon>Aphanomyces</taxon>
    </lineage>
</organism>
<dbReference type="InterPro" id="IPR050186">
    <property type="entry name" value="TPT_transporter"/>
</dbReference>
<comment type="subcellular location">
    <subcellularLocation>
        <location evidence="1">Membrane</location>
        <topology evidence="1">Multi-pass membrane protein</topology>
    </subcellularLocation>
</comment>
<feature type="domain" description="Sugar phosphate transporter" evidence="7">
    <location>
        <begin position="9"/>
        <end position="312"/>
    </location>
</feature>
<dbReference type="InterPro" id="IPR004853">
    <property type="entry name" value="Sugar_P_trans_dom"/>
</dbReference>
<dbReference type="OrthoDB" id="6418713at2759"/>
<accession>A0A485LCR1</accession>
<evidence type="ECO:0000313" key="8">
    <source>
        <dbReference type="EMBL" id="KAF0688935.1"/>
    </source>
</evidence>
<gene>
    <name evidence="9" type="primary">Aste57867_19539</name>
    <name evidence="8" type="ORF">As57867_019475</name>
    <name evidence="9" type="ORF">ASTE57867_19539</name>
</gene>
<evidence type="ECO:0000256" key="1">
    <source>
        <dbReference type="ARBA" id="ARBA00004141"/>
    </source>
</evidence>
<feature type="transmembrane region" description="Helical" evidence="6">
    <location>
        <begin position="283"/>
        <end position="313"/>
    </location>
</feature>
<dbReference type="InterPro" id="IPR037185">
    <property type="entry name" value="EmrE-like"/>
</dbReference>
<name>A0A485LCR1_9STRA</name>
<dbReference type="SUPFAM" id="SSF103481">
    <property type="entry name" value="Multidrug resistance efflux transporter EmrE"/>
    <property type="match status" value="2"/>
</dbReference>
<dbReference type="AlphaFoldDB" id="A0A485LCR1"/>
<evidence type="ECO:0000256" key="4">
    <source>
        <dbReference type="ARBA" id="ARBA00023136"/>
    </source>
</evidence>
<evidence type="ECO:0000256" key="6">
    <source>
        <dbReference type="SAM" id="Phobius"/>
    </source>
</evidence>
<proteinExistence type="predicted"/>
<dbReference type="PANTHER" id="PTHR11132">
    <property type="entry name" value="SOLUTE CARRIER FAMILY 35"/>
    <property type="match status" value="1"/>
</dbReference>
<dbReference type="Proteomes" id="UP000332933">
    <property type="component" value="Unassembled WGS sequence"/>
</dbReference>
<sequence>MAAVAQPLVLWIATWFASSGLNGVTSKQILVEVSCPFTLSACQLTIAFGCHACCTLLTEPIAVFQRKQNPRVHSLLVLSAVCFAVGITCFNGGFSVMHVSINETLRALEPLVSVFFASTCLRDPLLRLLSRYRLVALVPIVTGVYLSAISNAAFNMRGLMLAMLANLVFPVRSALVKRIQLVVPLDVMFHSTLYYAMLVQVRRPVHDDLMTRSFSFQWILAFLSIVDGRLHRPRPAFALHEAAFVTCNGVFFYLYHYCSFLVLTKTDMVSHAVANAVRRVSTILFSVWFFDMSLHPTNALGMAVACGGALAYARALHIERQKSHIDDASDKDNAADPRPARSKTRTLLGAKVQIV</sequence>
<dbReference type="EMBL" id="CAADRA010006599">
    <property type="protein sequence ID" value="VFT96246.1"/>
    <property type="molecule type" value="Genomic_DNA"/>
</dbReference>
<keyword evidence="10" id="KW-1185">Reference proteome</keyword>
<feature type="compositionally biased region" description="Basic and acidic residues" evidence="5">
    <location>
        <begin position="323"/>
        <end position="339"/>
    </location>
</feature>
<feature type="transmembrane region" description="Helical" evidence="6">
    <location>
        <begin position="134"/>
        <end position="154"/>
    </location>
</feature>
<evidence type="ECO:0000313" key="9">
    <source>
        <dbReference type="EMBL" id="VFT96246.1"/>
    </source>
</evidence>
<evidence type="ECO:0000256" key="3">
    <source>
        <dbReference type="ARBA" id="ARBA00022989"/>
    </source>
</evidence>
<evidence type="ECO:0000256" key="5">
    <source>
        <dbReference type="SAM" id="MobiDB-lite"/>
    </source>
</evidence>
<evidence type="ECO:0000259" key="7">
    <source>
        <dbReference type="Pfam" id="PF03151"/>
    </source>
</evidence>
<reference evidence="9 10" key="1">
    <citation type="submission" date="2019-03" db="EMBL/GenBank/DDBJ databases">
        <authorList>
            <person name="Gaulin E."/>
            <person name="Dumas B."/>
        </authorList>
    </citation>
    <scope>NUCLEOTIDE SEQUENCE [LARGE SCALE GENOMIC DNA]</scope>
    <source>
        <strain evidence="9">CBS 568.67</strain>
    </source>
</reference>
<feature type="transmembrane region" description="Helical" evidence="6">
    <location>
        <begin position="75"/>
        <end position="101"/>
    </location>
</feature>
<keyword evidence="4 6" id="KW-0472">Membrane</keyword>
<keyword evidence="3 6" id="KW-1133">Transmembrane helix</keyword>
<dbReference type="GO" id="GO:0016020">
    <property type="term" value="C:membrane"/>
    <property type="evidence" value="ECO:0007669"/>
    <property type="project" value="UniProtKB-SubCell"/>
</dbReference>
<dbReference type="EMBL" id="VJMH01006577">
    <property type="protein sequence ID" value="KAF0688935.1"/>
    <property type="molecule type" value="Genomic_DNA"/>
</dbReference>